<gene>
    <name evidence="2" type="ORF">AMECASPLE_007151</name>
</gene>
<feature type="region of interest" description="Disordered" evidence="1">
    <location>
        <begin position="158"/>
        <end position="188"/>
    </location>
</feature>
<sequence>MCVCRCGGGEDARFRMCDCKECTYKREQMCILTHNDAEPLTGCDLVKTKEKGKAKKWTIKMLEMKNNRKRRNRKVESEGRNIDQKIGKREENRERCRCLEVLEKGQVQLIRLINWAVYEEAAPALRCLSVLPLWCLTSGSDRVEPSLELNLQADSSVSHQRSESCPPSQHLLSAPSQRTRRSKQATLSYTTGSMTIPPRRVSLHLPVSCTISSGAFSEVQFVTLLFSRSQTVPVLFPVPRIICLNKHSLISSVSGCSLHVGQ</sequence>
<feature type="compositionally biased region" description="Polar residues" evidence="1">
    <location>
        <begin position="158"/>
        <end position="177"/>
    </location>
</feature>
<comment type="caution">
    <text evidence="2">The sequence shown here is derived from an EMBL/GenBank/DDBJ whole genome shotgun (WGS) entry which is preliminary data.</text>
</comment>
<dbReference type="Proteomes" id="UP001469553">
    <property type="component" value="Unassembled WGS sequence"/>
</dbReference>
<accession>A0ABV0ZW51</accession>
<dbReference type="EMBL" id="JAHRIP010075594">
    <property type="protein sequence ID" value="MEQ2310271.1"/>
    <property type="molecule type" value="Genomic_DNA"/>
</dbReference>
<keyword evidence="3" id="KW-1185">Reference proteome</keyword>
<protein>
    <submittedName>
        <fullName evidence="2">Uncharacterized protein</fullName>
    </submittedName>
</protein>
<reference evidence="2 3" key="1">
    <citation type="submission" date="2021-06" db="EMBL/GenBank/DDBJ databases">
        <authorList>
            <person name="Palmer J.M."/>
        </authorList>
    </citation>
    <scope>NUCLEOTIDE SEQUENCE [LARGE SCALE GENOMIC DNA]</scope>
    <source>
        <strain evidence="2 3">AS_MEX2019</strain>
        <tissue evidence="2">Muscle</tissue>
    </source>
</reference>
<evidence type="ECO:0000256" key="1">
    <source>
        <dbReference type="SAM" id="MobiDB-lite"/>
    </source>
</evidence>
<feature type="non-terminal residue" evidence="2">
    <location>
        <position position="262"/>
    </location>
</feature>
<evidence type="ECO:0000313" key="2">
    <source>
        <dbReference type="EMBL" id="MEQ2310271.1"/>
    </source>
</evidence>
<proteinExistence type="predicted"/>
<name>A0ABV0ZW51_9TELE</name>
<organism evidence="2 3">
    <name type="scientific">Ameca splendens</name>
    <dbReference type="NCBI Taxonomy" id="208324"/>
    <lineage>
        <taxon>Eukaryota</taxon>
        <taxon>Metazoa</taxon>
        <taxon>Chordata</taxon>
        <taxon>Craniata</taxon>
        <taxon>Vertebrata</taxon>
        <taxon>Euteleostomi</taxon>
        <taxon>Actinopterygii</taxon>
        <taxon>Neopterygii</taxon>
        <taxon>Teleostei</taxon>
        <taxon>Neoteleostei</taxon>
        <taxon>Acanthomorphata</taxon>
        <taxon>Ovalentaria</taxon>
        <taxon>Atherinomorphae</taxon>
        <taxon>Cyprinodontiformes</taxon>
        <taxon>Goodeidae</taxon>
        <taxon>Ameca</taxon>
    </lineage>
</organism>
<evidence type="ECO:0000313" key="3">
    <source>
        <dbReference type="Proteomes" id="UP001469553"/>
    </source>
</evidence>